<dbReference type="PANTHER" id="PTHR34701:SF1">
    <property type="entry name" value="TRANSCRIPTIONAL REGULATOR MRAZ"/>
    <property type="match status" value="1"/>
</dbReference>
<dbReference type="HAMAP" id="MF_01008">
    <property type="entry name" value="MraZ"/>
    <property type="match status" value="1"/>
</dbReference>
<keyword evidence="3" id="KW-0677">Repeat</keyword>
<comment type="subunit">
    <text evidence="7">Forms oligomers.</text>
</comment>
<comment type="caution">
    <text evidence="9">The sequence shown here is derived from an EMBL/GenBank/DDBJ whole genome shotgun (WGS) entry which is preliminary data.</text>
</comment>
<evidence type="ECO:0000259" key="8">
    <source>
        <dbReference type="PROSITE" id="PS51740"/>
    </source>
</evidence>
<organism evidence="9 10">
    <name type="scientific">Candidatus Amesbacteria bacterium GW2011_GWC2_45_19</name>
    <dbReference type="NCBI Taxonomy" id="1618366"/>
    <lineage>
        <taxon>Bacteria</taxon>
        <taxon>Candidatus Amesiibacteriota</taxon>
    </lineage>
</organism>
<evidence type="ECO:0000313" key="9">
    <source>
        <dbReference type="EMBL" id="KKU03269.1"/>
    </source>
</evidence>
<dbReference type="EMBL" id="LCKS01000002">
    <property type="protein sequence ID" value="KKU03269.1"/>
    <property type="molecule type" value="Genomic_DNA"/>
</dbReference>
<keyword evidence="2 7" id="KW-0963">Cytoplasm</keyword>
<dbReference type="InterPro" id="IPR038619">
    <property type="entry name" value="MraZ_sf"/>
</dbReference>
<dbReference type="PANTHER" id="PTHR34701">
    <property type="entry name" value="TRANSCRIPTIONAL REGULATOR MRAZ"/>
    <property type="match status" value="1"/>
</dbReference>
<dbReference type="Gene3D" id="3.40.1550.20">
    <property type="entry name" value="Transcriptional regulator MraZ domain"/>
    <property type="match status" value="1"/>
</dbReference>
<feature type="domain" description="SpoVT-AbrB" evidence="8">
    <location>
        <begin position="76"/>
        <end position="119"/>
    </location>
</feature>
<dbReference type="GO" id="GO:0000976">
    <property type="term" value="F:transcription cis-regulatory region binding"/>
    <property type="evidence" value="ECO:0007669"/>
    <property type="project" value="TreeGrafter"/>
</dbReference>
<dbReference type="InterPro" id="IPR037914">
    <property type="entry name" value="SpoVT-AbrB_sf"/>
</dbReference>
<dbReference type="InterPro" id="IPR020603">
    <property type="entry name" value="MraZ_dom"/>
</dbReference>
<dbReference type="InterPro" id="IPR035642">
    <property type="entry name" value="MraZ_N"/>
</dbReference>
<protein>
    <recommendedName>
        <fullName evidence="1 7">Transcriptional regulator MraZ</fullName>
    </recommendedName>
</protein>
<dbReference type="InterPro" id="IPR035644">
    <property type="entry name" value="MraZ_C"/>
</dbReference>
<dbReference type="GO" id="GO:0009295">
    <property type="term" value="C:nucleoid"/>
    <property type="evidence" value="ECO:0007669"/>
    <property type="project" value="UniProtKB-SubCell"/>
</dbReference>
<dbReference type="PROSITE" id="PS51740">
    <property type="entry name" value="SPOVT_ABRB"/>
    <property type="match status" value="2"/>
</dbReference>
<evidence type="ECO:0000256" key="4">
    <source>
        <dbReference type="ARBA" id="ARBA00023015"/>
    </source>
</evidence>
<evidence type="ECO:0000256" key="7">
    <source>
        <dbReference type="HAMAP-Rule" id="MF_01008"/>
    </source>
</evidence>
<evidence type="ECO:0000256" key="2">
    <source>
        <dbReference type="ARBA" id="ARBA00022490"/>
    </source>
</evidence>
<sequence length="141" mass="15659">MFIGQYEHSLEAKGRLSVPSKFRSQLADGAVLSQGLDGCLFLYPQAVWDSLITKLSQLPLTKQTARSFTRSLSYGATEVEIDSLGRILVPDYLRGFAGLKTACIIAGAVDRVEIWDKSKFVSYTQTINSHREEIAEKLEIS</sequence>
<dbReference type="SUPFAM" id="SSF89447">
    <property type="entry name" value="AbrB/MazE/MraZ-like"/>
    <property type="match status" value="1"/>
</dbReference>
<keyword evidence="6 7" id="KW-0804">Transcription</keyword>
<keyword evidence="4 7" id="KW-0805">Transcription regulation</keyword>
<dbReference type="GO" id="GO:2000143">
    <property type="term" value="P:negative regulation of DNA-templated transcription initiation"/>
    <property type="evidence" value="ECO:0007669"/>
    <property type="project" value="TreeGrafter"/>
</dbReference>
<feature type="domain" description="SpoVT-AbrB" evidence="8">
    <location>
        <begin position="5"/>
        <end position="47"/>
    </location>
</feature>
<dbReference type="PATRIC" id="fig|1618366.3.peg.199"/>
<dbReference type="CDD" id="cd16321">
    <property type="entry name" value="MraZ_C"/>
    <property type="match status" value="1"/>
</dbReference>
<dbReference type="InterPro" id="IPR003444">
    <property type="entry name" value="MraZ"/>
</dbReference>
<evidence type="ECO:0000256" key="3">
    <source>
        <dbReference type="ARBA" id="ARBA00022737"/>
    </source>
</evidence>
<comment type="subcellular location">
    <subcellularLocation>
        <location evidence="7">Cytoplasm</location>
        <location evidence="7">Nucleoid</location>
    </subcellularLocation>
</comment>
<gene>
    <name evidence="7" type="primary">mraZ</name>
    <name evidence="9" type="ORF">UX05_C0002G0025</name>
</gene>
<dbReference type="Pfam" id="PF02381">
    <property type="entry name" value="MraZ"/>
    <property type="match status" value="2"/>
</dbReference>
<dbReference type="NCBIfam" id="TIGR00242">
    <property type="entry name" value="division/cell wall cluster transcriptional repressor MraZ"/>
    <property type="match status" value="1"/>
</dbReference>
<name>A0A0G1M4V2_9BACT</name>
<evidence type="ECO:0000256" key="1">
    <source>
        <dbReference type="ARBA" id="ARBA00013860"/>
    </source>
</evidence>
<accession>A0A0G1M4V2</accession>
<dbReference type="GO" id="GO:0005737">
    <property type="term" value="C:cytoplasm"/>
    <property type="evidence" value="ECO:0007669"/>
    <property type="project" value="UniProtKB-UniRule"/>
</dbReference>
<evidence type="ECO:0000256" key="6">
    <source>
        <dbReference type="ARBA" id="ARBA00023163"/>
    </source>
</evidence>
<dbReference type="Proteomes" id="UP000034264">
    <property type="component" value="Unassembled WGS sequence"/>
</dbReference>
<keyword evidence="5 7" id="KW-0238">DNA-binding</keyword>
<dbReference type="InterPro" id="IPR007159">
    <property type="entry name" value="SpoVT-AbrB_dom"/>
</dbReference>
<evidence type="ECO:0000256" key="5">
    <source>
        <dbReference type="ARBA" id="ARBA00023125"/>
    </source>
</evidence>
<dbReference type="CDD" id="cd16320">
    <property type="entry name" value="MraZ_N"/>
    <property type="match status" value="1"/>
</dbReference>
<reference evidence="9 10" key="1">
    <citation type="journal article" date="2015" name="Nature">
        <title>rRNA introns, odd ribosomes, and small enigmatic genomes across a large radiation of phyla.</title>
        <authorList>
            <person name="Brown C.T."/>
            <person name="Hug L.A."/>
            <person name="Thomas B.C."/>
            <person name="Sharon I."/>
            <person name="Castelle C.J."/>
            <person name="Singh A."/>
            <person name="Wilkins M.J."/>
            <person name="Williams K.H."/>
            <person name="Banfield J.F."/>
        </authorList>
    </citation>
    <scope>NUCLEOTIDE SEQUENCE [LARGE SCALE GENOMIC DNA]</scope>
</reference>
<dbReference type="GO" id="GO:0003700">
    <property type="term" value="F:DNA-binding transcription factor activity"/>
    <property type="evidence" value="ECO:0007669"/>
    <property type="project" value="UniProtKB-UniRule"/>
</dbReference>
<proteinExistence type="inferred from homology"/>
<comment type="similarity">
    <text evidence="7">Belongs to the MraZ family.</text>
</comment>
<dbReference type="AlphaFoldDB" id="A0A0G1M4V2"/>
<evidence type="ECO:0000313" key="10">
    <source>
        <dbReference type="Proteomes" id="UP000034264"/>
    </source>
</evidence>